<proteinExistence type="predicted"/>
<dbReference type="EMBL" id="AKHW03002379">
    <property type="protein sequence ID" value="KYO39063.1"/>
    <property type="molecule type" value="Genomic_DNA"/>
</dbReference>
<name>A0A151NQP6_ALLMI</name>
<dbReference type="Proteomes" id="UP000050525">
    <property type="component" value="Unassembled WGS sequence"/>
</dbReference>
<comment type="caution">
    <text evidence="1">The sequence shown here is derived from an EMBL/GenBank/DDBJ whole genome shotgun (WGS) entry which is preliminary data.</text>
</comment>
<gene>
    <name evidence="1" type="ORF">Y1Q_0000080</name>
</gene>
<dbReference type="AlphaFoldDB" id="A0A151NQP6"/>
<protein>
    <submittedName>
        <fullName evidence="1">Uncharacterized protein</fullName>
    </submittedName>
</protein>
<keyword evidence="2" id="KW-1185">Reference proteome</keyword>
<reference evidence="1 2" key="1">
    <citation type="journal article" date="2012" name="Genome Biol.">
        <title>Sequencing three crocodilian genomes to illuminate the evolution of archosaurs and amniotes.</title>
        <authorList>
            <person name="St John J.A."/>
            <person name="Braun E.L."/>
            <person name="Isberg S.R."/>
            <person name="Miles L.G."/>
            <person name="Chong A.Y."/>
            <person name="Gongora J."/>
            <person name="Dalzell P."/>
            <person name="Moran C."/>
            <person name="Bed'hom B."/>
            <person name="Abzhanov A."/>
            <person name="Burgess S.C."/>
            <person name="Cooksey A.M."/>
            <person name="Castoe T.A."/>
            <person name="Crawford N.G."/>
            <person name="Densmore L.D."/>
            <person name="Drew J.C."/>
            <person name="Edwards S.V."/>
            <person name="Faircloth B.C."/>
            <person name="Fujita M.K."/>
            <person name="Greenwold M.J."/>
            <person name="Hoffmann F.G."/>
            <person name="Howard J.M."/>
            <person name="Iguchi T."/>
            <person name="Janes D.E."/>
            <person name="Khan S.Y."/>
            <person name="Kohno S."/>
            <person name="de Koning A.J."/>
            <person name="Lance S.L."/>
            <person name="McCarthy F.M."/>
            <person name="McCormack J.E."/>
            <person name="Merchant M.E."/>
            <person name="Peterson D.G."/>
            <person name="Pollock D.D."/>
            <person name="Pourmand N."/>
            <person name="Raney B.J."/>
            <person name="Roessler K.A."/>
            <person name="Sanford J.R."/>
            <person name="Sawyer R.H."/>
            <person name="Schmidt C.J."/>
            <person name="Triplett E.W."/>
            <person name="Tuberville T.D."/>
            <person name="Venegas-Anaya M."/>
            <person name="Howard J.T."/>
            <person name="Jarvis E.D."/>
            <person name="Guillette L.J.Jr."/>
            <person name="Glenn T.C."/>
            <person name="Green R.E."/>
            <person name="Ray D.A."/>
        </authorList>
    </citation>
    <scope>NUCLEOTIDE SEQUENCE [LARGE SCALE GENOMIC DNA]</scope>
    <source>
        <strain evidence="1">KSC_2009_1</strain>
    </source>
</reference>
<organism evidence="1 2">
    <name type="scientific">Alligator mississippiensis</name>
    <name type="common">American alligator</name>
    <dbReference type="NCBI Taxonomy" id="8496"/>
    <lineage>
        <taxon>Eukaryota</taxon>
        <taxon>Metazoa</taxon>
        <taxon>Chordata</taxon>
        <taxon>Craniata</taxon>
        <taxon>Vertebrata</taxon>
        <taxon>Euteleostomi</taxon>
        <taxon>Archelosauria</taxon>
        <taxon>Archosauria</taxon>
        <taxon>Crocodylia</taxon>
        <taxon>Alligatoridae</taxon>
        <taxon>Alligatorinae</taxon>
        <taxon>Alligator</taxon>
    </lineage>
</organism>
<accession>A0A151NQP6</accession>
<sequence>MSMCISMGSYSSSVQLSATVDLRKAPAAEGTVPLHRKLTSSLRRSITSRGNTVDKTETRALGGNGKRVVQASFPWTSQRRPHQKGCKHIVLLGIAH</sequence>
<evidence type="ECO:0000313" key="1">
    <source>
        <dbReference type="EMBL" id="KYO39063.1"/>
    </source>
</evidence>
<evidence type="ECO:0000313" key="2">
    <source>
        <dbReference type="Proteomes" id="UP000050525"/>
    </source>
</evidence>